<reference evidence="3 4" key="1">
    <citation type="submission" date="2021-07" db="EMBL/GenBank/DDBJ databases">
        <title>The Aristolochia fimbriata genome: insights into angiosperm evolution, floral development and chemical biosynthesis.</title>
        <authorList>
            <person name="Jiao Y."/>
        </authorList>
    </citation>
    <scope>NUCLEOTIDE SEQUENCE [LARGE SCALE GENOMIC DNA]</scope>
    <source>
        <strain evidence="3">IBCAS-2021</strain>
        <tissue evidence="3">Leaf</tissue>
    </source>
</reference>
<dbReference type="GO" id="GO:0003697">
    <property type="term" value="F:single-stranded DNA binding"/>
    <property type="evidence" value="ECO:0007669"/>
    <property type="project" value="InterPro"/>
</dbReference>
<dbReference type="Gene3D" id="2.40.50.140">
    <property type="entry name" value="Nucleic acid-binding proteins"/>
    <property type="match status" value="1"/>
</dbReference>
<keyword evidence="1 2" id="KW-0238">DNA-binding</keyword>
<dbReference type="NCBIfam" id="TIGR00621">
    <property type="entry name" value="ssb"/>
    <property type="match status" value="1"/>
</dbReference>
<evidence type="ECO:0000313" key="4">
    <source>
        <dbReference type="Proteomes" id="UP000825729"/>
    </source>
</evidence>
<evidence type="ECO:0000256" key="1">
    <source>
        <dbReference type="ARBA" id="ARBA00023125"/>
    </source>
</evidence>
<dbReference type="PROSITE" id="PS50935">
    <property type="entry name" value="SSB"/>
    <property type="match status" value="1"/>
</dbReference>
<dbReference type="GO" id="GO:0006264">
    <property type="term" value="P:mitochondrial DNA replication"/>
    <property type="evidence" value="ECO:0007669"/>
    <property type="project" value="TreeGrafter"/>
</dbReference>
<dbReference type="InterPro" id="IPR000424">
    <property type="entry name" value="Primosome_PriB/ssb"/>
</dbReference>
<protein>
    <submittedName>
        <fullName evidence="3">Uncharacterized protein</fullName>
    </submittedName>
</protein>
<dbReference type="InterPro" id="IPR012340">
    <property type="entry name" value="NA-bd_OB-fold"/>
</dbReference>
<organism evidence="3 4">
    <name type="scientific">Aristolochia fimbriata</name>
    <name type="common">White veined hardy Dutchman's pipe vine</name>
    <dbReference type="NCBI Taxonomy" id="158543"/>
    <lineage>
        <taxon>Eukaryota</taxon>
        <taxon>Viridiplantae</taxon>
        <taxon>Streptophyta</taxon>
        <taxon>Embryophyta</taxon>
        <taxon>Tracheophyta</taxon>
        <taxon>Spermatophyta</taxon>
        <taxon>Magnoliopsida</taxon>
        <taxon>Magnoliidae</taxon>
        <taxon>Piperales</taxon>
        <taxon>Aristolochiaceae</taxon>
        <taxon>Aristolochia</taxon>
    </lineage>
</organism>
<gene>
    <name evidence="3" type="ORF">H6P81_017139</name>
</gene>
<dbReference type="Proteomes" id="UP000825729">
    <property type="component" value="Unassembled WGS sequence"/>
</dbReference>
<accession>A0AAV7DXB5</accession>
<dbReference type="GO" id="GO:0042645">
    <property type="term" value="C:mitochondrial nucleoid"/>
    <property type="evidence" value="ECO:0007669"/>
    <property type="project" value="TreeGrafter"/>
</dbReference>
<dbReference type="AlphaFoldDB" id="A0AAV7DXB5"/>
<name>A0AAV7DXB5_ARIFI</name>
<comment type="caution">
    <text evidence="3">The sequence shown here is derived from an EMBL/GenBank/DDBJ whole genome shotgun (WGS) entry which is preliminary data.</text>
</comment>
<proteinExistence type="predicted"/>
<dbReference type="PANTHER" id="PTHR10302:SF0">
    <property type="entry name" value="SINGLE-STRANDED DNA-BINDING PROTEIN, MITOCHONDRIAL"/>
    <property type="match status" value="1"/>
</dbReference>
<dbReference type="PANTHER" id="PTHR10302">
    <property type="entry name" value="SINGLE-STRANDED DNA-BINDING PROTEIN"/>
    <property type="match status" value="1"/>
</dbReference>
<dbReference type="Pfam" id="PF00436">
    <property type="entry name" value="SSB"/>
    <property type="match status" value="1"/>
</dbReference>
<dbReference type="EMBL" id="JAINDJ010000007">
    <property type="protein sequence ID" value="KAG9441285.1"/>
    <property type="molecule type" value="Genomic_DNA"/>
</dbReference>
<sequence>MATLVQQTGVGHCSKPLKVAKPCQNPSVSFGRISLIGNPSRRWRYSLKCSSEYNGFEGDFYHKRVVYPRPAEVPWKKELCNSVQLIGVIATPVQIKQLSSGKVVAWTRLAVRRSATETAWINLTLWEDLAHVAFQHLEKGNQVYVSGRLVSDTVEGEDEKRQTYYKVVVQQLNFVEKTFPASTSPYDMEKSFPAAGIKKSNWNNNQEESIEKLWQAFFANPMDWWDNRKNKRNPKYPDFKHKDTQEALWVDASRILLRSLMLLLNYAIILPFHSRPFLFPLTVID</sequence>
<dbReference type="SUPFAM" id="SSF50249">
    <property type="entry name" value="Nucleic acid-binding proteins"/>
    <property type="match status" value="1"/>
</dbReference>
<evidence type="ECO:0000256" key="2">
    <source>
        <dbReference type="PROSITE-ProRule" id="PRU00252"/>
    </source>
</evidence>
<dbReference type="CDD" id="cd04496">
    <property type="entry name" value="SSB_OBF"/>
    <property type="match status" value="1"/>
</dbReference>
<dbReference type="InterPro" id="IPR011344">
    <property type="entry name" value="ssDNA-bd"/>
</dbReference>
<keyword evidence="4" id="KW-1185">Reference proteome</keyword>
<evidence type="ECO:0000313" key="3">
    <source>
        <dbReference type="EMBL" id="KAG9441285.1"/>
    </source>
</evidence>